<evidence type="ECO:0000313" key="3">
    <source>
        <dbReference type="Proteomes" id="UP000324106"/>
    </source>
</evidence>
<proteinExistence type="predicted"/>
<dbReference type="OrthoDB" id="4553308at2"/>
<reference evidence="2 3" key="1">
    <citation type="submission" date="2018-05" db="EMBL/GenBank/DDBJ databases">
        <title>Streptomyces venezuelae.</title>
        <authorList>
            <person name="Kim W."/>
            <person name="Lee N."/>
            <person name="Cho B.-K."/>
        </authorList>
    </citation>
    <scope>NUCLEOTIDE SEQUENCE [LARGE SCALE GENOMIC DNA]</scope>
    <source>
        <strain evidence="2 3">ATCC 15068</strain>
    </source>
</reference>
<dbReference type="Pfam" id="PF01636">
    <property type="entry name" value="APH"/>
    <property type="match status" value="1"/>
</dbReference>
<organism evidence="2 3">
    <name type="scientific">Streptomyces venezuelae</name>
    <dbReference type="NCBI Taxonomy" id="54571"/>
    <lineage>
        <taxon>Bacteria</taxon>
        <taxon>Bacillati</taxon>
        <taxon>Actinomycetota</taxon>
        <taxon>Actinomycetes</taxon>
        <taxon>Kitasatosporales</taxon>
        <taxon>Streptomycetaceae</taxon>
        <taxon>Streptomyces</taxon>
    </lineage>
</organism>
<dbReference type="SUPFAM" id="SSF56112">
    <property type="entry name" value="Protein kinase-like (PK-like)"/>
    <property type="match status" value="1"/>
</dbReference>
<evidence type="ECO:0000313" key="2">
    <source>
        <dbReference type="EMBL" id="QES18661.1"/>
    </source>
</evidence>
<keyword evidence="2" id="KW-0808">Transferase</keyword>
<dbReference type="GO" id="GO:0016740">
    <property type="term" value="F:transferase activity"/>
    <property type="evidence" value="ECO:0007669"/>
    <property type="project" value="UniProtKB-KW"/>
</dbReference>
<evidence type="ECO:0000259" key="1">
    <source>
        <dbReference type="Pfam" id="PF01636"/>
    </source>
</evidence>
<dbReference type="Proteomes" id="UP000324106">
    <property type="component" value="Chromosome"/>
</dbReference>
<gene>
    <name evidence="2" type="ORF">DEJ46_05815</name>
</gene>
<dbReference type="Gene3D" id="3.90.1200.10">
    <property type="match status" value="1"/>
</dbReference>
<dbReference type="InterPro" id="IPR002575">
    <property type="entry name" value="Aminoglycoside_PTrfase"/>
</dbReference>
<dbReference type="RefSeq" id="WP_150264480.1">
    <property type="nucleotide sequence ID" value="NZ_CP029194.1"/>
</dbReference>
<dbReference type="InterPro" id="IPR011009">
    <property type="entry name" value="Kinase-like_dom_sf"/>
</dbReference>
<dbReference type="AlphaFoldDB" id="A0A5P2AP73"/>
<sequence>MTAGCFIKHYETPARVTAAVRHHAWIAEHASPLRQPAVTAVGSTSVTFERVEGRPARPEDLPLLAELLGDAHGAAWTSDLRSAPLTAPHHFQDGTTLDGYLGPRQAALQRRLEQGYLPDEFALHGMLTLLEKTAEGPTSFYKDSNPRNFLITETGAVYTVDTDDLTLAPLAYDLAKLIVTLIATYGPLSEGAVDEALATYNRAAACHDVRLGATGRERLDDFVALHAVLTAPYAGLNGYQHGWLPGIHRPRGSA</sequence>
<accession>A0A5P2AP73</accession>
<dbReference type="EMBL" id="CP029194">
    <property type="protein sequence ID" value="QES18661.1"/>
    <property type="molecule type" value="Genomic_DNA"/>
</dbReference>
<protein>
    <submittedName>
        <fullName evidence="2">Phosphotransferase</fullName>
    </submittedName>
</protein>
<feature type="domain" description="Aminoglycoside phosphotransferase" evidence="1">
    <location>
        <begin position="46"/>
        <end position="200"/>
    </location>
</feature>
<name>A0A5P2AP73_STRVZ</name>